<dbReference type="GO" id="GO:0005737">
    <property type="term" value="C:cytoplasm"/>
    <property type="evidence" value="ECO:0007669"/>
    <property type="project" value="TreeGrafter"/>
</dbReference>
<reference evidence="2" key="1">
    <citation type="journal article" date="2023" name="Mol. Phylogenet. Evol.">
        <title>Genome-scale phylogeny and comparative genomics of the fungal order Sordariales.</title>
        <authorList>
            <person name="Hensen N."/>
            <person name="Bonometti L."/>
            <person name="Westerberg I."/>
            <person name="Brannstrom I.O."/>
            <person name="Guillou S."/>
            <person name="Cros-Aarteil S."/>
            <person name="Calhoun S."/>
            <person name="Haridas S."/>
            <person name="Kuo A."/>
            <person name="Mondo S."/>
            <person name="Pangilinan J."/>
            <person name="Riley R."/>
            <person name="LaButti K."/>
            <person name="Andreopoulos B."/>
            <person name="Lipzen A."/>
            <person name="Chen C."/>
            <person name="Yan M."/>
            <person name="Daum C."/>
            <person name="Ng V."/>
            <person name="Clum A."/>
            <person name="Steindorff A."/>
            <person name="Ohm R.A."/>
            <person name="Martin F."/>
            <person name="Silar P."/>
            <person name="Natvig D.O."/>
            <person name="Lalanne C."/>
            <person name="Gautier V."/>
            <person name="Ament-Velasquez S.L."/>
            <person name="Kruys A."/>
            <person name="Hutchinson M.I."/>
            <person name="Powell A.J."/>
            <person name="Barry K."/>
            <person name="Miller A.N."/>
            <person name="Grigoriev I.V."/>
            <person name="Debuchy R."/>
            <person name="Gladieux P."/>
            <person name="Hiltunen Thoren M."/>
            <person name="Johannesson H."/>
        </authorList>
    </citation>
    <scope>NUCLEOTIDE SEQUENCE</scope>
    <source>
        <strain evidence="2">CBS 141.50</strain>
    </source>
</reference>
<dbReference type="Pfam" id="PF00300">
    <property type="entry name" value="His_Phos_1"/>
    <property type="match status" value="1"/>
</dbReference>
<evidence type="ECO:0000313" key="2">
    <source>
        <dbReference type="EMBL" id="KAK4140056.1"/>
    </source>
</evidence>
<name>A0AAN6UY80_9PEZI</name>
<dbReference type="AlphaFoldDB" id="A0AAN6UY80"/>
<accession>A0AAN6UY80</accession>
<keyword evidence="1" id="KW-0472">Membrane</keyword>
<dbReference type="InterPro" id="IPR050275">
    <property type="entry name" value="PGM_Phosphatase"/>
</dbReference>
<sequence>MSRYRFFHVPGYFVDGPEAARACPGSKLTTQPNLGLLERPYDSAPNENAAGDAPWTRFSAHVEWLNKNSPPGVSYKLLYLLRHGLSVHNVVMAKVGRDAWNGHWSHLETDGEVSWVDAKLTEDGISLARHLGQLWVEWADTVGVPLPRTLYTSPLARCLETTRLVYAPVVAKHERIFQPLVKELLRERLTDHTCDKRSTRQWISENYPTCVLDQDFEMEDPLWQADRSETNEEHVTRKRRLLEDIFANDDATFVSLTTHSLRALLVLLRPGSLTHIESAIRNALYLWLVTTIIALGSTYATAWGIFNTARGHEMPLLL</sequence>
<dbReference type="InterPro" id="IPR013078">
    <property type="entry name" value="His_Pase_superF_clade-1"/>
</dbReference>
<dbReference type="GO" id="GO:0016791">
    <property type="term" value="F:phosphatase activity"/>
    <property type="evidence" value="ECO:0007669"/>
    <property type="project" value="TreeGrafter"/>
</dbReference>
<evidence type="ECO:0000256" key="1">
    <source>
        <dbReference type="SAM" id="Phobius"/>
    </source>
</evidence>
<evidence type="ECO:0000313" key="3">
    <source>
        <dbReference type="Proteomes" id="UP001302676"/>
    </source>
</evidence>
<dbReference type="GeneID" id="87818701"/>
<feature type="transmembrane region" description="Helical" evidence="1">
    <location>
        <begin position="284"/>
        <end position="306"/>
    </location>
</feature>
<comment type="caution">
    <text evidence="2">The sequence shown here is derived from an EMBL/GenBank/DDBJ whole genome shotgun (WGS) entry which is preliminary data.</text>
</comment>
<dbReference type="InterPro" id="IPR029033">
    <property type="entry name" value="His_PPase_superfam"/>
</dbReference>
<dbReference type="SMART" id="SM00855">
    <property type="entry name" value="PGAM"/>
    <property type="match status" value="1"/>
</dbReference>
<dbReference type="PANTHER" id="PTHR48100:SF1">
    <property type="entry name" value="HISTIDINE PHOSPHATASE FAMILY PROTEIN-RELATED"/>
    <property type="match status" value="1"/>
</dbReference>
<keyword evidence="1" id="KW-1133">Transmembrane helix</keyword>
<dbReference type="PANTHER" id="PTHR48100">
    <property type="entry name" value="BROAD-SPECIFICITY PHOSPHATASE YOR283W-RELATED"/>
    <property type="match status" value="1"/>
</dbReference>
<keyword evidence="1" id="KW-0812">Transmembrane</keyword>
<dbReference type="Gene3D" id="3.40.50.1240">
    <property type="entry name" value="Phosphoglycerate mutase-like"/>
    <property type="match status" value="1"/>
</dbReference>
<keyword evidence="3" id="KW-1185">Reference proteome</keyword>
<dbReference type="Proteomes" id="UP001302676">
    <property type="component" value="Unassembled WGS sequence"/>
</dbReference>
<dbReference type="RefSeq" id="XP_062633427.1">
    <property type="nucleotide sequence ID" value="XM_062782088.1"/>
</dbReference>
<dbReference type="SUPFAM" id="SSF53254">
    <property type="entry name" value="Phosphoglycerate mutase-like"/>
    <property type="match status" value="1"/>
</dbReference>
<gene>
    <name evidence="2" type="ORF">C8A04DRAFT_32412</name>
</gene>
<dbReference type="CDD" id="cd07067">
    <property type="entry name" value="HP_PGM_like"/>
    <property type="match status" value="1"/>
</dbReference>
<organism evidence="2 3">
    <name type="scientific">Dichotomopilus funicola</name>
    <dbReference type="NCBI Taxonomy" id="1934379"/>
    <lineage>
        <taxon>Eukaryota</taxon>
        <taxon>Fungi</taxon>
        <taxon>Dikarya</taxon>
        <taxon>Ascomycota</taxon>
        <taxon>Pezizomycotina</taxon>
        <taxon>Sordariomycetes</taxon>
        <taxon>Sordariomycetidae</taxon>
        <taxon>Sordariales</taxon>
        <taxon>Chaetomiaceae</taxon>
        <taxon>Dichotomopilus</taxon>
    </lineage>
</organism>
<reference evidence="2" key="2">
    <citation type="submission" date="2023-05" db="EMBL/GenBank/DDBJ databases">
        <authorList>
            <consortium name="Lawrence Berkeley National Laboratory"/>
            <person name="Steindorff A."/>
            <person name="Hensen N."/>
            <person name="Bonometti L."/>
            <person name="Westerberg I."/>
            <person name="Brannstrom I.O."/>
            <person name="Guillou S."/>
            <person name="Cros-Aarteil S."/>
            <person name="Calhoun S."/>
            <person name="Haridas S."/>
            <person name="Kuo A."/>
            <person name="Mondo S."/>
            <person name="Pangilinan J."/>
            <person name="Riley R."/>
            <person name="Labutti K."/>
            <person name="Andreopoulos B."/>
            <person name="Lipzen A."/>
            <person name="Chen C."/>
            <person name="Yanf M."/>
            <person name="Daum C."/>
            <person name="Ng V."/>
            <person name="Clum A."/>
            <person name="Ohm R."/>
            <person name="Martin F."/>
            <person name="Silar P."/>
            <person name="Natvig D."/>
            <person name="Lalanne C."/>
            <person name="Gautier V."/>
            <person name="Ament-Velasquez S.L."/>
            <person name="Kruys A."/>
            <person name="Hutchinson M.I."/>
            <person name="Powell A.J."/>
            <person name="Barry K."/>
            <person name="Miller A.N."/>
            <person name="Grigoriev I.V."/>
            <person name="Debuchy R."/>
            <person name="Gladieux P."/>
            <person name="Thoren M.H."/>
            <person name="Johannesson H."/>
        </authorList>
    </citation>
    <scope>NUCLEOTIDE SEQUENCE</scope>
    <source>
        <strain evidence="2">CBS 141.50</strain>
    </source>
</reference>
<protein>
    <submittedName>
        <fullName evidence="2">Histidine phosphatase superfamily</fullName>
    </submittedName>
</protein>
<proteinExistence type="predicted"/>
<dbReference type="EMBL" id="MU853641">
    <property type="protein sequence ID" value="KAK4140056.1"/>
    <property type="molecule type" value="Genomic_DNA"/>
</dbReference>